<protein>
    <recommendedName>
        <fullName evidence="4">MORN repeat-containing protein</fullName>
    </recommendedName>
</protein>
<dbReference type="Gene3D" id="2.20.110.10">
    <property type="entry name" value="Histone H3 K4-specific methyltransferase SET7/9 N-terminal domain"/>
    <property type="match status" value="2"/>
</dbReference>
<feature type="region of interest" description="Disordered" evidence="1">
    <location>
        <begin position="326"/>
        <end position="365"/>
    </location>
</feature>
<dbReference type="PANTHER" id="PTHR23084:SF263">
    <property type="entry name" value="MORN REPEAT-CONTAINING PROTEIN 1"/>
    <property type="match status" value="1"/>
</dbReference>
<dbReference type="AlphaFoldDB" id="A0A2N0UZD7"/>
<reference evidence="2" key="1">
    <citation type="journal article" date="2018" name="Environ. Microbiol.">
        <title>Sporulation capability and amylosome conservation among diverse human colonic and rumen isolates of the keystone starch-degrader Ruminococcus bromii.</title>
        <authorList>
            <person name="Mukhopadhya I."/>
            <person name="Morais S."/>
            <person name="Laverde-Gomez J."/>
            <person name="Sheridan P.O."/>
            <person name="Walker A.W."/>
            <person name="Kelly W."/>
            <person name="Klieve A.V."/>
            <person name="Ouwerkerk D."/>
            <person name="Duncan S.H."/>
            <person name="Louis P."/>
            <person name="Koropatkin N."/>
            <person name="Cockburn D."/>
            <person name="Kibler R."/>
            <person name="Cooper P.J."/>
            <person name="Sandoval C."/>
            <person name="Crost E."/>
            <person name="Juge N."/>
            <person name="Bayer E.A."/>
            <person name="Flint H.J."/>
        </authorList>
    </citation>
    <scope>NUCLEOTIDE SEQUENCE [LARGE SCALE GENOMIC DNA]</scope>
    <source>
        <strain evidence="2">ATCC 27255</strain>
    </source>
</reference>
<evidence type="ECO:0008006" key="4">
    <source>
        <dbReference type="Google" id="ProtNLM"/>
    </source>
</evidence>
<keyword evidence="3" id="KW-1185">Reference proteome</keyword>
<dbReference type="Proteomes" id="UP000233425">
    <property type="component" value="Unassembled WGS sequence"/>
</dbReference>
<dbReference type="RefSeq" id="WP_101028441.1">
    <property type="nucleotide sequence ID" value="NZ_CABMMZ010000026.1"/>
</dbReference>
<dbReference type="PANTHER" id="PTHR23084">
    <property type="entry name" value="PHOSPHATIDYLINOSITOL-4-PHOSPHATE 5-KINASE RELATED"/>
    <property type="match status" value="1"/>
</dbReference>
<accession>A0A2N0UZD7</accession>
<organism evidence="2 3">
    <name type="scientific">Ruminococcus bromii</name>
    <dbReference type="NCBI Taxonomy" id="40518"/>
    <lineage>
        <taxon>Bacteria</taxon>
        <taxon>Bacillati</taxon>
        <taxon>Bacillota</taxon>
        <taxon>Clostridia</taxon>
        <taxon>Eubacteriales</taxon>
        <taxon>Oscillospiraceae</taxon>
        <taxon>Ruminococcus</taxon>
    </lineage>
</organism>
<feature type="compositionally biased region" description="Acidic residues" evidence="1">
    <location>
        <begin position="334"/>
        <end position="344"/>
    </location>
</feature>
<sequence length="551" mass="61905">MLEQSQKLTDGLIIYSVLVSDYEKPDFKNDALAGVRANYFNSGCKEQKEITEIELHGMEYKMSCLMQKDEPLSWKVTKDSLPYQSVKRATGGVYSVITYNDRGIVFKRQFFDRNHSWLRTEYFDKNIADKLITRIYPHKVSGIVTLVTEDIDDNGLTTVKTLFPSEKQSENGSRVLIYSNVGMLWYDASFLPSDMQFTEKKSYGNSGFVFNDSLFKGDFSTDNPYDLIACSYLSDADILTDIDTEKKDGKKDYSAYDIIEKILVEAHKTNKDLFGEIISHTSEENFESADIKIINNEASDGKIESAEEKSADSDILADTSVDAKAVELPKDSENTENEPDDVDKELECRTADEPAESSDEMSVGEQEKVHICVPFGDDESAKENCDENAEIVSEDEPHCDVVILTKSGRYTYFGNLDENNCRTGRGRTVSPDGFTSYEGYYREDKREGFGICYYNNGSINYVGSWTDNSRNGGGVGYRLSDGTMHAGKWNNNTPDGYGARFDKDGNLIDVCNYKNGVRTGKSVSFDNNGNIVVSVYENGEKVSEFLIDTEV</sequence>
<evidence type="ECO:0000313" key="3">
    <source>
        <dbReference type="Proteomes" id="UP000233425"/>
    </source>
</evidence>
<comment type="caution">
    <text evidence="2">The sequence shown here is derived from an EMBL/GenBank/DDBJ whole genome shotgun (WGS) entry which is preliminary data.</text>
</comment>
<evidence type="ECO:0000313" key="2">
    <source>
        <dbReference type="EMBL" id="PKD32367.1"/>
    </source>
</evidence>
<dbReference type="SUPFAM" id="SSF82185">
    <property type="entry name" value="Histone H3 K4-specific methyltransferase SET7/9 N-terminal domain"/>
    <property type="match status" value="1"/>
</dbReference>
<dbReference type="EMBL" id="NNSR01000026">
    <property type="protein sequence ID" value="PKD32367.1"/>
    <property type="molecule type" value="Genomic_DNA"/>
</dbReference>
<gene>
    <name evidence="2" type="ORF">RBATCC27255_00315</name>
</gene>
<proteinExistence type="predicted"/>
<evidence type="ECO:0000256" key="1">
    <source>
        <dbReference type="SAM" id="MobiDB-lite"/>
    </source>
</evidence>
<name>A0A2N0UZD7_9FIRM</name>